<sequence>MLLTLSLVNYIRIISIPILLTSQFTNNLFKNFVAQFGIYVSIMLIIKKFSLIFEATLKSDVMKLLLNRIITKQEQEYIGLIPNTVFADISSFKTQLSSVLGQSTDSISILISIILVLIYNFKNYGVYFGIFFLSTLIATIYSLFKKNKLLFKLSSETNTKA</sequence>
<feature type="transmembrane region" description="Helical" evidence="1">
    <location>
        <begin position="125"/>
        <end position="144"/>
    </location>
</feature>
<dbReference type="AlphaFoldDB" id="A0A5E8CL89"/>
<reference evidence="2" key="1">
    <citation type="submission" date="2019-09" db="EMBL/GenBank/DDBJ databases">
        <authorList>
            <person name="Needham M D."/>
        </authorList>
    </citation>
    <scope>NUCLEOTIDE SEQUENCE</scope>
</reference>
<evidence type="ECO:0000256" key="1">
    <source>
        <dbReference type="SAM" id="Phobius"/>
    </source>
</evidence>
<keyword evidence="1" id="KW-1133">Transmembrane helix</keyword>
<name>A0A5E8CL89_9ZZZZ</name>
<gene>
    <name evidence="2" type="ORF">CPAV1605_1407</name>
</gene>
<feature type="transmembrane region" description="Helical" evidence="1">
    <location>
        <begin position="99"/>
        <end position="119"/>
    </location>
</feature>
<keyword evidence="1" id="KW-0812">Transmembrane</keyword>
<feature type="transmembrane region" description="Helical" evidence="1">
    <location>
        <begin position="36"/>
        <end position="57"/>
    </location>
</feature>
<accession>A0A5E8CL89</accession>
<organism evidence="2">
    <name type="scientific">seawater metagenome</name>
    <dbReference type="NCBI Taxonomy" id="1561972"/>
    <lineage>
        <taxon>unclassified sequences</taxon>
        <taxon>metagenomes</taxon>
        <taxon>ecological metagenomes</taxon>
    </lineage>
</organism>
<protein>
    <submittedName>
        <fullName evidence="2">Uncharacterized protein</fullName>
    </submittedName>
</protein>
<proteinExistence type="predicted"/>
<dbReference type="EMBL" id="CABVLZ010000007">
    <property type="protein sequence ID" value="VVU95654.1"/>
    <property type="molecule type" value="Genomic_DNA"/>
</dbReference>
<keyword evidence="1" id="KW-0472">Membrane</keyword>
<evidence type="ECO:0000313" key="2">
    <source>
        <dbReference type="EMBL" id="VVU95654.1"/>
    </source>
</evidence>